<keyword evidence="5 9" id="KW-0238">DNA-binding</keyword>
<sequence>MILLYQHDQAKLRHIRRNIQQIGQQCQSFDSVETLSAACLLHQIAIIDLEIPGQCCFDVCQQLRSQNPKMSLIAVTTATSETDHILALELGADDVITLPCHDRAFQARVKVQLRRTTPILYSSKPVSPVVDYPYSHQNNDVLQCGLLQLNIKSHATFIGGEPLALTATEFALLNHFMTHPNQVFTRNQLLNAVWGHQLECYEHTVVSHINRLRAKLSCDKQVAAMLETVRGVGYRLTSPVTEAAQQRSRFAVAASA</sequence>
<dbReference type="EMBL" id="MDHN01000008">
    <property type="protein sequence ID" value="OFC72116.1"/>
    <property type="molecule type" value="Genomic_DNA"/>
</dbReference>
<evidence type="ECO:0000259" key="10">
    <source>
        <dbReference type="PROSITE" id="PS50110"/>
    </source>
</evidence>
<dbReference type="Pfam" id="PF00486">
    <property type="entry name" value="Trans_reg_C"/>
    <property type="match status" value="1"/>
</dbReference>
<dbReference type="GO" id="GO:0032993">
    <property type="term" value="C:protein-DNA complex"/>
    <property type="evidence" value="ECO:0007669"/>
    <property type="project" value="TreeGrafter"/>
</dbReference>
<keyword evidence="6" id="KW-0804">Transcription</keyword>
<feature type="modified residue" description="4-aspartylphosphate" evidence="8">
    <location>
        <position position="48"/>
    </location>
</feature>
<dbReference type="Gene3D" id="1.10.10.10">
    <property type="entry name" value="Winged helix-like DNA-binding domain superfamily/Winged helix DNA-binding domain"/>
    <property type="match status" value="1"/>
</dbReference>
<proteinExistence type="predicted"/>
<evidence type="ECO:0000256" key="3">
    <source>
        <dbReference type="ARBA" id="ARBA00023012"/>
    </source>
</evidence>
<keyword evidence="4" id="KW-0805">Transcription regulation</keyword>
<dbReference type="PROSITE" id="PS51755">
    <property type="entry name" value="OMPR_PHOB"/>
    <property type="match status" value="1"/>
</dbReference>
<evidence type="ECO:0000259" key="11">
    <source>
        <dbReference type="PROSITE" id="PS51755"/>
    </source>
</evidence>
<dbReference type="InterPro" id="IPR036388">
    <property type="entry name" value="WH-like_DNA-bd_sf"/>
</dbReference>
<keyword evidence="13" id="KW-1185">Reference proteome</keyword>
<evidence type="ECO:0000256" key="8">
    <source>
        <dbReference type="PROSITE-ProRule" id="PRU00169"/>
    </source>
</evidence>
<dbReference type="STRING" id="1656094.BFC18_05295"/>
<evidence type="ECO:0000256" key="4">
    <source>
        <dbReference type="ARBA" id="ARBA00023015"/>
    </source>
</evidence>
<evidence type="ECO:0000256" key="6">
    <source>
        <dbReference type="ARBA" id="ARBA00023163"/>
    </source>
</evidence>
<evidence type="ECO:0000256" key="9">
    <source>
        <dbReference type="PROSITE-ProRule" id="PRU01091"/>
    </source>
</evidence>
<dbReference type="SUPFAM" id="SSF52172">
    <property type="entry name" value="CheY-like"/>
    <property type="match status" value="1"/>
</dbReference>
<dbReference type="SMART" id="SM00862">
    <property type="entry name" value="Trans_reg_C"/>
    <property type="match status" value="1"/>
</dbReference>
<reference evidence="12 13" key="1">
    <citation type="submission" date="2016-08" db="EMBL/GenBank/DDBJ databases">
        <authorList>
            <person name="Seilhamer J.J."/>
        </authorList>
    </citation>
    <scope>NUCLEOTIDE SEQUENCE [LARGE SCALE GENOMIC DNA]</scope>
    <source>
        <strain evidence="12 13">KCTC 42603</strain>
    </source>
</reference>
<dbReference type="PANTHER" id="PTHR48111">
    <property type="entry name" value="REGULATOR OF RPOS"/>
    <property type="match status" value="1"/>
</dbReference>
<evidence type="ECO:0000256" key="2">
    <source>
        <dbReference type="ARBA" id="ARBA00022553"/>
    </source>
</evidence>
<dbReference type="FunFam" id="1.10.10.10:FF:000018">
    <property type="entry name" value="DNA-binding response regulator ResD"/>
    <property type="match status" value="1"/>
</dbReference>
<protein>
    <recommendedName>
        <fullName evidence="1">Phosphate regulon transcriptional regulatory protein PhoB</fullName>
    </recommendedName>
</protein>
<dbReference type="AlphaFoldDB" id="A0A1E7ZF43"/>
<keyword evidence="3" id="KW-0902">Two-component regulatory system</keyword>
<dbReference type="Gene3D" id="3.40.50.2300">
    <property type="match status" value="1"/>
</dbReference>
<evidence type="ECO:0000256" key="1">
    <source>
        <dbReference type="ARBA" id="ARBA00013332"/>
    </source>
</evidence>
<dbReference type="InterPro" id="IPR016032">
    <property type="entry name" value="Sig_transdc_resp-reg_C-effctor"/>
</dbReference>
<dbReference type="GO" id="GO:0000156">
    <property type="term" value="F:phosphorelay response regulator activity"/>
    <property type="evidence" value="ECO:0007669"/>
    <property type="project" value="TreeGrafter"/>
</dbReference>
<dbReference type="GO" id="GO:0000976">
    <property type="term" value="F:transcription cis-regulatory region binding"/>
    <property type="evidence" value="ECO:0007669"/>
    <property type="project" value="TreeGrafter"/>
</dbReference>
<dbReference type="OrthoDB" id="9802426at2"/>
<feature type="domain" description="OmpR/PhoB-type" evidence="11">
    <location>
        <begin position="139"/>
        <end position="238"/>
    </location>
</feature>
<gene>
    <name evidence="12" type="ORF">BFC18_05295</name>
</gene>
<feature type="DNA-binding region" description="OmpR/PhoB-type" evidence="9">
    <location>
        <begin position="139"/>
        <end position="238"/>
    </location>
</feature>
<dbReference type="PANTHER" id="PTHR48111:SF1">
    <property type="entry name" value="TWO-COMPONENT RESPONSE REGULATOR ORR33"/>
    <property type="match status" value="1"/>
</dbReference>
<dbReference type="InterPro" id="IPR039420">
    <property type="entry name" value="WalR-like"/>
</dbReference>
<dbReference type="CDD" id="cd00383">
    <property type="entry name" value="trans_reg_C"/>
    <property type="match status" value="1"/>
</dbReference>
<name>A0A1E7ZF43_9ALTE</name>
<evidence type="ECO:0000256" key="5">
    <source>
        <dbReference type="ARBA" id="ARBA00023125"/>
    </source>
</evidence>
<dbReference type="InterPro" id="IPR001867">
    <property type="entry name" value="OmpR/PhoB-type_DNA-bd"/>
</dbReference>
<comment type="caution">
    <text evidence="12">The sequence shown here is derived from an EMBL/GenBank/DDBJ whole genome shotgun (WGS) entry which is preliminary data.</text>
</comment>
<organism evidence="12 13">
    <name type="scientific">Alteromonas confluentis</name>
    <dbReference type="NCBI Taxonomy" id="1656094"/>
    <lineage>
        <taxon>Bacteria</taxon>
        <taxon>Pseudomonadati</taxon>
        <taxon>Pseudomonadota</taxon>
        <taxon>Gammaproteobacteria</taxon>
        <taxon>Alteromonadales</taxon>
        <taxon>Alteromonadaceae</taxon>
        <taxon>Alteromonas/Salinimonas group</taxon>
        <taxon>Alteromonas</taxon>
    </lineage>
</organism>
<evidence type="ECO:0000313" key="13">
    <source>
        <dbReference type="Proteomes" id="UP000175691"/>
    </source>
</evidence>
<feature type="domain" description="Response regulatory" evidence="10">
    <location>
        <begin position="1"/>
        <end position="113"/>
    </location>
</feature>
<dbReference type="RefSeq" id="WP_070123898.1">
    <property type="nucleotide sequence ID" value="NZ_MDHN01000008.1"/>
</dbReference>
<dbReference type="PROSITE" id="PS50110">
    <property type="entry name" value="RESPONSE_REGULATORY"/>
    <property type="match status" value="1"/>
</dbReference>
<dbReference type="SUPFAM" id="SSF46894">
    <property type="entry name" value="C-terminal effector domain of the bipartite response regulators"/>
    <property type="match status" value="1"/>
</dbReference>
<keyword evidence="2 8" id="KW-0597">Phosphoprotein</keyword>
<dbReference type="GO" id="GO:0006355">
    <property type="term" value="P:regulation of DNA-templated transcription"/>
    <property type="evidence" value="ECO:0007669"/>
    <property type="project" value="InterPro"/>
</dbReference>
<dbReference type="GO" id="GO:0005829">
    <property type="term" value="C:cytosol"/>
    <property type="evidence" value="ECO:0007669"/>
    <property type="project" value="TreeGrafter"/>
</dbReference>
<evidence type="ECO:0000256" key="7">
    <source>
        <dbReference type="ARBA" id="ARBA00024735"/>
    </source>
</evidence>
<comment type="function">
    <text evidence="7">This protein is a positive regulator for the phosphate regulon. Transcription of this operon is positively regulated by PhoB and PhoR when phosphate is limited.</text>
</comment>
<dbReference type="Pfam" id="PF00072">
    <property type="entry name" value="Response_reg"/>
    <property type="match status" value="1"/>
</dbReference>
<accession>A0A1E7ZF43</accession>
<dbReference type="Proteomes" id="UP000175691">
    <property type="component" value="Unassembled WGS sequence"/>
</dbReference>
<evidence type="ECO:0000313" key="12">
    <source>
        <dbReference type="EMBL" id="OFC72116.1"/>
    </source>
</evidence>
<dbReference type="InterPro" id="IPR011006">
    <property type="entry name" value="CheY-like_superfamily"/>
</dbReference>
<dbReference type="SMART" id="SM00448">
    <property type="entry name" value="REC"/>
    <property type="match status" value="1"/>
</dbReference>
<dbReference type="InterPro" id="IPR001789">
    <property type="entry name" value="Sig_transdc_resp-reg_receiver"/>
</dbReference>